<name>C4GFJ4_9NEIS</name>
<dbReference type="Proteomes" id="UP000003009">
    <property type="component" value="Unassembled WGS sequence"/>
</dbReference>
<dbReference type="STRING" id="629741.GCWU000324_00910"/>
<sequence length="47" mass="5057">MARGQFSGCITIVSAFSRRAQNHFSGCLKAAQVLRQPENAALHAKLA</sequence>
<dbReference type="RefSeq" id="WP_003794700.1">
    <property type="nucleotide sequence ID" value="NZ_GG665871.1"/>
</dbReference>
<protein>
    <submittedName>
        <fullName evidence="1">Uncharacterized protein</fullName>
    </submittedName>
</protein>
<proteinExistence type="predicted"/>
<evidence type="ECO:0000313" key="1">
    <source>
        <dbReference type="EMBL" id="EEP68999.1"/>
    </source>
</evidence>
<keyword evidence="2" id="KW-1185">Reference proteome</keyword>
<dbReference type="EMBL" id="ACJW02000002">
    <property type="protein sequence ID" value="EEP68999.1"/>
    <property type="molecule type" value="Genomic_DNA"/>
</dbReference>
<comment type="caution">
    <text evidence="1">The sequence shown here is derived from an EMBL/GenBank/DDBJ whole genome shotgun (WGS) entry which is preliminary data.</text>
</comment>
<dbReference type="AlphaFoldDB" id="C4GFJ4"/>
<organism evidence="1 2">
    <name type="scientific">Kingella oralis ATCC 51147</name>
    <dbReference type="NCBI Taxonomy" id="629741"/>
    <lineage>
        <taxon>Bacteria</taxon>
        <taxon>Pseudomonadati</taxon>
        <taxon>Pseudomonadota</taxon>
        <taxon>Betaproteobacteria</taxon>
        <taxon>Neisseriales</taxon>
        <taxon>Neisseriaceae</taxon>
        <taxon>Kingella</taxon>
    </lineage>
</organism>
<evidence type="ECO:0000313" key="2">
    <source>
        <dbReference type="Proteomes" id="UP000003009"/>
    </source>
</evidence>
<dbReference type="HOGENOM" id="CLU_3169110_0_0_4"/>
<dbReference type="GeneID" id="84906795"/>
<reference evidence="1" key="1">
    <citation type="submission" date="2009-04" db="EMBL/GenBank/DDBJ databases">
        <authorList>
            <person name="Weinstock G."/>
            <person name="Sodergren E."/>
            <person name="Clifton S."/>
            <person name="Fulton L."/>
            <person name="Fulton B."/>
            <person name="Courtney L."/>
            <person name="Fronick C."/>
            <person name="Harrison M."/>
            <person name="Strong C."/>
            <person name="Farmer C."/>
            <person name="Delahaunty K."/>
            <person name="Markovic C."/>
            <person name="Hall O."/>
            <person name="Minx P."/>
            <person name="Tomlinson C."/>
            <person name="Mitreva M."/>
            <person name="Nelson J."/>
            <person name="Hou S."/>
            <person name="Wollam A."/>
            <person name="Pepin K.H."/>
            <person name="Johnson M."/>
            <person name="Bhonagiri V."/>
            <person name="Nash W.E."/>
            <person name="Warren W."/>
            <person name="Chinwalla A."/>
            <person name="Mardis E.R."/>
            <person name="Wilson R.K."/>
        </authorList>
    </citation>
    <scope>NUCLEOTIDE SEQUENCE [LARGE SCALE GENOMIC DNA]</scope>
    <source>
        <strain evidence="1">ATCC 51147</strain>
    </source>
</reference>
<accession>C4GFJ4</accession>
<gene>
    <name evidence="1" type="ORF">GCWU000324_00910</name>
</gene>